<name>A0A183AP63_9TREM</name>
<dbReference type="EMBL" id="UZAN01046412">
    <property type="protein sequence ID" value="VDP84126.1"/>
    <property type="molecule type" value="Genomic_DNA"/>
</dbReference>
<dbReference type="OrthoDB" id="408631at2759"/>
<dbReference type="SUPFAM" id="SSF53474">
    <property type="entry name" value="alpha/beta-Hydrolases"/>
    <property type="match status" value="1"/>
</dbReference>
<dbReference type="PANTHER" id="PTHR23025:SF3">
    <property type="entry name" value="HORMONE-SENSITIVE LIPASE"/>
    <property type="match status" value="1"/>
</dbReference>
<reference evidence="2 3" key="2">
    <citation type="submission" date="2018-11" db="EMBL/GenBank/DDBJ databases">
        <authorList>
            <consortium name="Pathogen Informatics"/>
        </authorList>
    </citation>
    <scope>NUCLEOTIDE SEQUENCE [LARGE SCALE GENOMIC DNA]</scope>
    <source>
        <strain evidence="2 3">Egypt</strain>
    </source>
</reference>
<dbReference type="InterPro" id="IPR013094">
    <property type="entry name" value="AB_hydrolase_3"/>
</dbReference>
<dbReference type="Gene3D" id="3.40.50.1820">
    <property type="entry name" value="alpha/beta hydrolase"/>
    <property type="match status" value="1"/>
</dbReference>
<dbReference type="GO" id="GO:0005829">
    <property type="term" value="C:cytosol"/>
    <property type="evidence" value="ECO:0007669"/>
    <property type="project" value="TreeGrafter"/>
</dbReference>
<dbReference type="WBParaSite" id="ECPE_0000877401-mRNA-1">
    <property type="protein sequence ID" value="ECPE_0000877401-mRNA-1"/>
    <property type="gene ID" value="ECPE_0000877401"/>
</dbReference>
<dbReference type="PANTHER" id="PTHR23025">
    <property type="entry name" value="TRIACYLGLYCEROL LIPASE"/>
    <property type="match status" value="1"/>
</dbReference>
<dbReference type="Proteomes" id="UP000272942">
    <property type="component" value="Unassembled WGS sequence"/>
</dbReference>
<evidence type="ECO:0000259" key="1">
    <source>
        <dbReference type="Pfam" id="PF07859"/>
    </source>
</evidence>
<proteinExistence type="predicted"/>
<evidence type="ECO:0000313" key="3">
    <source>
        <dbReference type="Proteomes" id="UP000272942"/>
    </source>
</evidence>
<organism evidence="4">
    <name type="scientific">Echinostoma caproni</name>
    <dbReference type="NCBI Taxonomy" id="27848"/>
    <lineage>
        <taxon>Eukaryota</taxon>
        <taxon>Metazoa</taxon>
        <taxon>Spiralia</taxon>
        <taxon>Lophotrochozoa</taxon>
        <taxon>Platyhelminthes</taxon>
        <taxon>Trematoda</taxon>
        <taxon>Digenea</taxon>
        <taxon>Plagiorchiida</taxon>
        <taxon>Echinostomata</taxon>
        <taxon>Echinostomatoidea</taxon>
        <taxon>Echinostomatidae</taxon>
        <taxon>Echinostoma</taxon>
    </lineage>
</organism>
<dbReference type="GO" id="GO:0004771">
    <property type="term" value="F:sterol ester esterase activity"/>
    <property type="evidence" value="ECO:0007669"/>
    <property type="project" value="TreeGrafter"/>
</dbReference>
<dbReference type="GO" id="GO:0019433">
    <property type="term" value="P:triglyceride catabolic process"/>
    <property type="evidence" value="ECO:0007669"/>
    <property type="project" value="TreeGrafter"/>
</dbReference>
<sequence>MLFYSIQDTIKIPYPIAHFGPAPLNVRLLSYRLRPGMEWAQPTFFSSIFQSARRAGRISDTNLTADAQSSILRKSSDSAFELGWKLSNSGLANNSPPDPSSYTAPQVAKDSTVKDLSPYLLFHIHGGGFVALNSQAQDIFLRTWAEFLDCPIFSVNYSLAPQAPYPRALEECFFAYCWAALNREKLGCAPDARIVLCGDSAGGNLVLGLCMRIISARISPRPAGALVAYAPTLISFCPTPARMLSLADPLLPIGILSKCLMAYAGVDENRFSSTNSKTSIGSGRLSPQNQRRRHSVLSGTLWNRFVPASWQVTDVNEMVSANQNEALSSPSLFTARRDSVSVPTGLSELKYSSQNSVHKSLRRASSSAFSFTQADLNVDVVLILNFAGSH</sequence>
<protein>
    <submittedName>
        <fullName evidence="4">Abhydrolase_3 domain-containing protein</fullName>
    </submittedName>
</protein>
<dbReference type="AlphaFoldDB" id="A0A183AP63"/>
<keyword evidence="3" id="KW-1185">Reference proteome</keyword>
<evidence type="ECO:0000313" key="4">
    <source>
        <dbReference type="WBParaSite" id="ECPE_0000877401-mRNA-1"/>
    </source>
</evidence>
<evidence type="ECO:0000313" key="2">
    <source>
        <dbReference type="EMBL" id="VDP84126.1"/>
    </source>
</evidence>
<reference evidence="4" key="1">
    <citation type="submission" date="2016-06" db="UniProtKB">
        <authorList>
            <consortium name="WormBaseParasite"/>
        </authorList>
    </citation>
    <scope>IDENTIFICATION</scope>
</reference>
<dbReference type="GO" id="GO:0004806">
    <property type="term" value="F:triacylglycerol lipase activity"/>
    <property type="evidence" value="ECO:0007669"/>
    <property type="project" value="TreeGrafter"/>
</dbReference>
<dbReference type="Pfam" id="PF07859">
    <property type="entry name" value="Abhydrolase_3"/>
    <property type="match status" value="1"/>
</dbReference>
<accession>A0A183AP63</accession>
<feature type="domain" description="Alpha/beta hydrolase fold-3" evidence="1">
    <location>
        <begin position="121"/>
        <end position="269"/>
    </location>
</feature>
<dbReference type="InterPro" id="IPR029058">
    <property type="entry name" value="AB_hydrolase_fold"/>
</dbReference>
<gene>
    <name evidence="2" type="ORF">ECPE_LOCUS8748</name>
</gene>